<evidence type="ECO:0000313" key="1">
    <source>
        <dbReference type="EMBL" id="GLX85989.1"/>
    </source>
</evidence>
<dbReference type="EMBL" id="BSSV01000004">
    <property type="protein sequence ID" value="GLX85989.1"/>
    <property type="molecule type" value="Genomic_DNA"/>
</dbReference>
<protein>
    <submittedName>
        <fullName evidence="1">Uncharacterized protein</fullName>
    </submittedName>
</protein>
<proteinExistence type="predicted"/>
<sequence length="89" mass="10032">MWPDGSIVTLVIYRTTDKLHKEFVEDMLGIYPYQFNRRWQKLAFSGFGIKPIVVESKSAMLETVASTPGAIGYIDVENSVEGVTYALLQ</sequence>
<accession>A0ABQ6HEP3</accession>
<gene>
    <name evidence="1" type="ORF">tloyanaT_22410</name>
</gene>
<keyword evidence="2" id="KW-1185">Reference proteome</keyword>
<comment type="caution">
    <text evidence="1">The sequence shown here is derived from an EMBL/GenBank/DDBJ whole genome shotgun (WGS) entry which is preliminary data.</text>
</comment>
<dbReference type="SUPFAM" id="SSF53850">
    <property type="entry name" value="Periplasmic binding protein-like II"/>
    <property type="match status" value="1"/>
</dbReference>
<dbReference type="Gene3D" id="3.40.190.10">
    <property type="entry name" value="Periplasmic binding protein-like II"/>
    <property type="match status" value="1"/>
</dbReference>
<reference evidence="1 2" key="1">
    <citation type="submission" date="2023-03" db="EMBL/GenBank/DDBJ databases">
        <title>Thalassotalea loyana LMG 22536T draft genome sequence.</title>
        <authorList>
            <person name="Sawabe T."/>
        </authorList>
    </citation>
    <scope>NUCLEOTIDE SEQUENCE [LARGE SCALE GENOMIC DNA]</scope>
    <source>
        <strain evidence="1 2">LMG 22536</strain>
    </source>
</reference>
<dbReference type="Proteomes" id="UP001157134">
    <property type="component" value="Unassembled WGS sequence"/>
</dbReference>
<evidence type="ECO:0000313" key="2">
    <source>
        <dbReference type="Proteomes" id="UP001157134"/>
    </source>
</evidence>
<organism evidence="1 2">
    <name type="scientific">Thalassotalea loyana</name>
    <dbReference type="NCBI Taxonomy" id="280483"/>
    <lineage>
        <taxon>Bacteria</taxon>
        <taxon>Pseudomonadati</taxon>
        <taxon>Pseudomonadota</taxon>
        <taxon>Gammaproteobacteria</taxon>
        <taxon>Alteromonadales</taxon>
        <taxon>Colwelliaceae</taxon>
        <taxon>Thalassotalea</taxon>
    </lineage>
</organism>
<name>A0ABQ6HEP3_9GAMM</name>